<dbReference type="CDD" id="cd05300">
    <property type="entry name" value="2-Hacid_dh_1"/>
    <property type="match status" value="1"/>
</dbReference>
<dbReference type="Pfam" id="PF02826">
    <property type="entry name" value="2-Hacid_dh_C"/>
    <property type="match status" value="1"/>
</dbReference>
<dbReference type="InterPro" id="IPR006140">
    <property type="entry name" value="D-isomer_DH_NAD-bd"/>
</dbReference>
<dbReference type="EMBL" id="BAAADJ010000017">
    <property type="protein sequence ID" value="GAA0325966.1"/>
    <property type="molecule type" value="Genomic_DNA"/>
</dbReference>
<dbReference type="Gene3D" id="3.40.50.720">
    <property type="entry name" value="NAD(P)-binding Rossmann-like Domain"/>
    <property type="match status" value="2"/>
</dbReference>
<comment type="similarity">
    <text evidence="1 4">Belongs to the D-isomer specific 2-hydroxyacid dehydrogenase family.</text>
</comment>
<protein>
    <submittedName>
        <fullName evidence="7">D-2-hydroxyacid dehydrogenase</fullName>
    </submittedName>
</protein>
<evidence type="ECO:0000259" key="6">
    <source>
        <dbReference type="Pfam" id="PF02826"/>
    </source>
</evidence>
<comment type="caution">
    <text evidence="7">The sequence shown here is derived from an EMBL/GenBank/DDBJ whole genome shotgun (WGS) entry which is preliminary data.</text>
</comment>
<evidence type="ECO:0000256" key="1">
    <source>
        <dbReference type="ARBA" id="ARBA00005854"/>
    </source>
</evidence>
<dbReference type="SUPFAM" id="SSF51735">
    <property type="entry name" value="NAD(P)-binding Rossmann-fold domains"/>
    <property type="match status" value="1"/>
</dbReference>
<dbReference type="Proteomes" id="UP001500782">
    <property type="component" value="Unassembled WGS sequence"/>
</dbReference>
<proteinExistence type="inferred from homology"/>
<evidence type="ECO:0000256" key="4">
    <source>
        <dbReference type="RuleBase" id="RU003719"/>
    </source>
</evidence>
<gene>
    <name evidence="7" type="ORF">GCM10008967_15680</name>
</gene>
<evidence type="ECO:0000256" key="3">
    <source>
        <dbReference type="ARBA" id="ARBA00023027"/>
    </source>
</evidence>
<organism evidence="7 8">
    <name type="scientific">Bacillus carboniphilus</name>
    <dbReference type="NCBI Taxonomy" id="86663"/>
    <lineage>
        <taxon>Bacteria</taxon>
        <taxon>Bacillati</taxon>
        <taxon>Bacillota</taxon>
        <taxon>Bacilli</taxon>
        <taxon>Bacillales</taxon>
        <taxon>Bacillaceae</taxon>
        <taxon>Bacillus</taxon>
    </lineage>
</organism>
<evidence type="ECO:0000259" key="5">
    <source>
        <dbReference type="Pfam" id="PF00389"/>
    </source>
</evidence>
<sequence>MLLVTLDDATSGHLDKLSSIISSEMPVHYTKVSINNNQIDLKDVQVWITYGHDITPEVLEQMPNLQWIQIFQAGVEHIPFGELENRNIQLTNMKGIQTIPMAEYALSMMLYLMGNISQYLENQKKSKWDHGALFHEINGKHVSIFGAGTIGTEIAKLCKNMKMLVSGVNTSGIHKEPFDQMYRLEDREEILGQSDFVVMLLPETTETTHCISRREFEVMKESSFLINMGRGPLVHEEALIEALKDKAIAGAVLDVCNEEPLPPNHPFWSTENLIITPHVAAKSPRYLDRCIETFEKNFKSYLNNDSLQFLVNLEKGY</sequence>
<keyword evidence="3" id="KW-0520">NAD</keyword>
<accession>A0ABN0W5M2</accession>
<reference evidence="7 8" key="1">
    <citation type="journal article" date="2019" name="Int. J. Syst. Evol. Microbiol.">
        <title>The Global Catalogue of Microorganisms (GCM) 10K type strain sequencing project: providing services to taxonomists for standard genome sequencing and annotation.</title>
        <authorList>
            <consortium name="The Broad Institute Genomics Platform"/>
            <consortium name="The Broad Institute Genome Sequencing Center for Infectious Disease"/>
            <person name="Wu L."/>
            <person name="Ma J."/>
        </authorList>
    </citation>
    <scope>NUCLEOTIDE SEQUENCE [LARGE SCALE GENOMIC DNA]</scope>
    <source>
        <strain evidence="7 8">JCM 9731</strain>
    </source>
</reference>
<dbReference type="SUPFAM" id="SSF52283">
    <property type="entry name" value="Formate/glycerate dehydrogenase catalytic domain-like"/>
    <property type="match status" value="1"/>
</dbReference>
<dbReference type="Pfam" id="PF00389">
    <property type="entry name" value="2-Hacid_dh"/>
    <property type="match status" value="1"/>
</dbReference>
<keyword evidence="8" id="KW-1185">Reference proteome</keyword>
<name>A0ABN0W5M2_9BACI</name>
<dbReference type="PANTHER" id="PTHR43333">
    <property type="entry name" value="2-HACID_DH_C DOMAIN-CONTAINING PROTEIN"/>
    <property type="match status" value="1"/>
</dbReference>
<feature type="domain" description="D-isomer specific 2-hydroxyacid dehydrogenase NAD-binding" evidence="6">
    <location>
        <begin position="106"/>
        <end position="280"/>
    </location>
</feature>
<keyword evidence="2 4" id="KW-0560">Oxidoreductase</keyword>
<dbReference type="RefSeq" id="WP_343797933.1">
    <property type="nucleotide sequence ID" value="NZ_BAAADJ010000017.1"/>
</dbReference>
<evidence type="ECO:0000313" key="8">
    <source>
        <dbReference type="Proteomes" id="UP001500782"/>
    </source>
</evidence>
<dbReference type="InterPro" id="IPR036291">
    <property type="entry name" value="NAD(P)-bd_dom_sf"/>
</dbReference>
<dbReference type="InterPro" id="IPR006139">
    <property type="entry name" value="D-isomer_2_OHA_DH_cat_dom"/>
</dbReference>
<evidence type="ECO:0000256" key="2">
    <source>
        <dbReference type="ARBA" id="ARBA00023002"/>
    </source>
</evidence>
<feature type="domain" description="D-isomer specific 2-hydroxyacid dehydrogenase catalytic" evidence="5">
    <location>
        <begin position="31"/>
        <end position="312"/>
    </location>
</feature>
<evidence type="ECO:0000313" key="7">
    <source>
        <dbReference type="EMBL" id="GAA0325966.1"/>
    </source>
</evidence>
<dbReference type="PANTHER" id="PTHR43333:SF1">
    <property type="entry name" value="D-ISOMER SPECIFIC 2-HYDROXYACID DEHYDROGENASE NAD-BINDING DOMAIN-CONTAINING PROTEIN"/>
    <property type="match status" value="1"/>
</dbReference>